<dbReference type="AlphaFoldDB" id="A0AAV7B993"/>
<organism evidence="1 2">
    <name type="scientific">Engystomops pustulosus</name>
    <name type="common">Tungara frog</name>
    <name type="synonym">Physalaemus pustulosus</name>
    <dbReference type="NCBI Taxonomy" id="76066"/>
    <lineage>
        <taxon>Eukaryota</taxon>
        <taxon>Metazoa</taxon>
        <taxon>Chordata</taxon>
        <taxon>Craniata</taxon>
        <taxon>Vertebrata</taxon>
        <taxon>Euteleostomi</taxon>
        <taxon>Amphibia</taxon>
        <taxon>Batrachia</taxon>
        <taxon>Anura</taxon>
        <taxon>Neobatrachia</taxon>
        <taxon>Hyloidea</taxon>
        <taxon>Leptodactylidae</taxon>
        <taxon>Leiuperinae</taxon>
        <taxon>Engystomops</taxon>
    </lineage>
</organism>
<dbReference type="EMBL" id="WNYA01000006">
    <property type="protein sequence ID" value="KAG8569135.1"/>
    <property type="molecule type" value="Genomic_DNA"/>
</dbReference>
<sequence length="107" mass="11462">MWCQRLCVIVSPSLLPCDTQPVSGFHREEASAGRCHCAHFTPEAAAVSLPCTDLWPVLQRRCGTPCLTALTGYLPVTEITEPGNDVTEAPGPAHKMILSQNCAGLCL</sequence>
<name>A0AAV7B993_ENGPU</name>
<comment type="caution">
    <text evidence="1">The sequence shown here is derived from an EMBL/GenBank/DDBJ whole genome shotgun (WGS) entry which is preliminary data.</text>
</comment>
<accession>A0AAV7B993</accession>
<gene>
    <name evidence="1" type="ORF">GDO81_014272</name>
</gene>
<evidence type="ECO:0000313" key="2">
    <source>
        <dbReference type="Proteomes" id="UP000824782"/>
    </source>
</evidence>
<proteinExistence type="predicted"/>
<reference evidence="1" key="1">
    <citation type="thesis" date="2020" institute="ProQuest LLC" country="789 East Eisenhower Parkway, Ann Arbor, MI, USA">
        <title>Comparative Genomics and Chromosome Evolution.</title>
        <authorList>
            <person name="Mudd A.B."/>
        </authorList>
    </citation>
    <scope>NUCLEOTIDE SEQUENCE</scope>
    <source>
        <strain evidence="1">237g6f4</strain>
        <tissue evidence="1">Blood</tissue>
    </source>
</reference>
<protein>
    <submittedName>
        <fullName evidence="1">Uncharacterized protein</fullName>
    </submittedName>
</protein>
<dbReference type="Proteomes" id="UP000824782">
    <property type="component" value="Unassembled WGS sequence"/>
</dbReference>
<evidence type="ECO:0000313" key="1">
    <source>
        <dbReference type="EMBL" id="KAG8569135.1"/>
    </source>
</evidence>
<keyword evidence="2" id="KW-1185">Reference proteome</keyword>